<protein>
    <recommendedName>
        <fullName evidence="1">CRAL-TRIO domain-containing protein</fullName>
    </recommendedName>
</protein>
<accession>S8BZA1</accession>
<reference evidence="2 3" key="1">
    <citation type="journal article" date="2013" name="BMC Genomics">
        <title>The miniature genome of a carnivorous plant Genlisea aurea contains a low number of genes and short non-coding sequences.</title>
        <authorList>
            <person name="Leushkin E.V."/>
            <person name="Sutormin R.A."/>
            <person name="Nabieva E.R."/>
            <person name="Penin A.A."/>
            <person name="Kondrashov A.S."/>
            <person name="Logacheva M.D."/>
        </authorList>
    </citation>
    <scope>NUCLEOTIDE SEQUENCE [LARGE SCALE GENOMIC DNA]</scope>
</reference>
<dbReference type="OrthoDB" id="1434354at2759"/>
<feature type="non-terminal residue" evidence="2">
    <location>
        <position position="161"/>
    </location>
</feature>
<dbReference type="PANTHER" id="PTHR46277:SF7">
    <property type="entry name" value="CRAL-TRIO DOMAIN-CONTAINING PROTEIN"/>
    <property type="match status" value="1"/>
</dbReference>
<gene>
    <name evidence="2" type="ORF">M569_17326</name>
</gene>
<dbReference type="Pfam" id="PF00650">
    <property type="entry name" value="CRAL_TRIO"/>
    <property type="match status" value="1"/>
</dbReference>
<dbReference type="Proteomes" id="UP000015453">
    <property type="component" value="Unassembled WGS sequence"/>
</dbReference>
<evidence type="ECO:0000313" key="2">
    <source>
        <dbReference type="EMBL" id="EPS57491.1"/>
    </source>
</evidence>
<dbReference type="PANTHER" id="PTHR46277">
    <property type="entry name" value="OS03G0850700 PROTEIN"/>
    <property type="match status" value="1"/>
</dbReference>
<dbReference type="SUPFAM" id="SSF46938">
    <property type="entry name" value="CRAL/TRIO N-terminal domain"/>
    <property type="match status" value="1"/>
</dbReference>
<feature type="domain" description="CRAL-TRIO" evidence="1">
    <location>
        <begin position="78"/>
        <end position="155"/>
    </location>
</feature>
<sequence>MDQNQEFAVAQMRRSIHQLGGDTQGFGEPTLMRFLIARSMDPAKAAKMFVQWQTWRKSFVPNGRILESEIQDELNFEKIGLQGSSRNGYPIVIVRGGKHYPSKDQLQFKKFVVYLLDTAIESGFRGKETGKEKIVAILDLQEVCLKNIDARGLITGFQFLQ</sequence>
<dbReference type="InterPro" id="IPR036865">
    <property type="entry name" value="CRAL-TRIO_dom_sf"/>
</dbReference>
<comment type="caution">
    <text evidence="2">The sequence shown here is derived from an EMBL/GenBank/DDBJ whole genome shotgun (WGS) entry which is preliminary data.</text>
</comment>
<dbReference type="Gene3D" id="3.40.525.10">
    <property type="entry name" value="CRAL-TRIO lipid binding domain"/>
    <property type="match status" value="1"/>
</dbReference>
<proteinExistence type="predicted"/>
<keyword evidence="3" id="KW-1185">Reference proteome</keyword>
<dbReference type="SUPFAM" id="SSF52087">
    <property type="entry name" value="CRAL/TRIO domain"/>
    <property type="match status" value="1"/>
</dbReference>
<dbReference type="InterPro" id="IPR036273">
    <property type="entry name" value="CRAL/TRIO_N_dom_sf"/>
</dbReference>
<dbReference type="InterPro" id="IPR001251">
    <property type="entry name" value="CRAL-TRIO_dom"/>
</dbReference>
<name>S8BZA1_9LAMI</name>
<evidence type="ECO:0000313" key="3">
    <source>
        <dbReference type="Proteomes" id="UP000015453"/>
    </source>
</evidence>
<dbReference type="EMBL" id="AUSU01010167">
    <property type="protein sequence ID" value="EPS57491.1"/>
    <property type="molecule type" value="Genomic_DNA"/>
</dbReference>
<organism evidence="2 3">
    <name type="scientific">Genlisea aurea</name>
    <dbReference type="NCBI Taxonomy" id="192259"/>
    <lineage>
        <taxon>Eukaryota</taxon>
        <taxon>Viridiplantae</taxon>
        <taxon>Streptophyta</taxon>
        <taxon>Embryophyta</taxon>
        <taxon>Tracheophyta</taxon>
        <taxon>Spermatophyta</taxon>
        <taxon>Magnoliopsida</taxon>
        <taxon>eudicotyledons</taxon>
        <taxon>Gunneridae</taxon>
        <taxon>Pentapetalae</taxon>
        <taxon>asterids</taxon>
        <taxon>lamiids</taxon>
        <taxon>Lamiales</taxon>
        <taxon>Lentibulariaceae</taxon>
        <taxon>Genlisea</taxon>
    </lineage>
</organism>
<evidence type="ECO:0000259" key="1">
    <source>
        <dbReference type="Pfam" id="PF00650"/>
    </source>
</evidence>
<dbReference type="AlphaFoldDB" id="S8BZA1"/>